<gene>
    <name evidence="2" type="ORF">ALO47_03100</name>
</gene>
<reference evidence="2 3" key="1">
    <citation type="submission" date="2015-09" db="EMBL/GenBank/DDBJ databases">
        <title>Genome announcement of multiple Pseudomonas syringae strains.</title>
        <authorList>
            <person name="Thakur S."/>
            <person name="Wang P.W."/>
            <person name="Gong Y."/>
            <person name="Weir B.S."/>
            <person name="Guttman D.S."/>
        </authorList>
    </citation>
    <scope>NUCLEOTIDE SEQUENCE [LARGE SCALE GENOMIC DNA]</scope>
    <source>
        <strain evidence="2 3">ICMP3882</strain>
    </source>
</reference>
<dbReference type="EMBL" id="LJRF01000079">
    <property type="protein sequence ID" value="KPY48612.1"/>
    <property type="molecule type" value="Genomic_DNA"/>
</dbReference>
<dbReference type="AlphaFoldDB" id="A0A0P9YS29"/>
<evidence type="ECO:0000256" key="1">
    <source>
        <dbReference type="SAM" id="MobiDB-lite"/>
    </source>
</evidence>
<protein>
    <submittedName>
        <fullName evidence="2">Uncharacterized protein</fullName>
    </submittedName>
</protein>
<comment type="caution">
    <text evidence="2">The sequence shown here is derived from an EMBL/GenBank/DDBJ whole genome shotgun (WGS) entry which is preliminary data.</text>
</comment>
<dbReference type="Proteomes" id="UP000050554">
    <property type="component" value="Unassembled WGS sequence"/>
</dbReference>
<name>A0A0P9YS29_PSESI</name>
<dbReference type="PATRIC" id="fig|55398.3.peg.3903"/>
<dbReference type="RefSeq" id="WP_004881894.1">
    <property type="nucleotide sequence ID" value="NZ_LJRF01000079.1"/>
</dbReference>
<evidence type="ECO:0000313" key="3">
    <source>
        <dbReference type="Proteomes" id="UP000050554"/>
    </source>
</evidence>
<accession>A0A0P9YS29</accession>
<feature type="region of interest" description="Disordered" evidence="1">
    <location>
        <begin position="103"/>
        <end position="133"/>
    </location>
</feature>
<sequence length="133" mass="15279">MDTDIADDWAYNPTEEQMIRQRAHIVSEENRLLRSEVSRYRQHLAKMIDMHSTASAEREKLSTKLKAADSRISDLLRNASDSWGQIDSLKRIIDHHRQLLRTADISPEKWGENPSHGAQSEGEIPQPLRAVHS</sequence>
<organism evidence="2 3">
    <name type="scientific">Pseudomonas syringae pv. ribicola</name>
    <dbReference type="NCBI Taxonomy" id="55398"/>
    <lineage>
        <taxon>Bacteria</taxon>
        <taxon>Pseudomonadati</taxon>
        <taxon>Pseudomonadota</taxon>
        <taxon>Gammaproteobacteria</taxon>
        <taxon>Pseudomonadales</taxon>
        <taxon>Pseudomonadaceae</taxon>
        <taxon>Pseudomonas</taxon>
    </lineage>
</organism>
<evidence type="ECO:0000313" key="2">
    <source>
        <dbReference type="EMBL" id="KPY48612.1"/>
    </source>
</evidence>
<proteinExistence type="predicted"/>